<protein>
    <submittedName>
        <fullName evidence="2">Uncharacterized protein</fullName>
    </submittedName>
</protein>
<sequence>MTTDYTHQDSKLIFFFPETHEVNRFKMVEYRTDHTHFFTFTLKNEQPNSRLNQALARHIDSKIHSLVIVTRNDGVTRRENVVVSKSATKGPNDYHLSIIGPSDRQKVQSKRC</sequence>
<evidence type="ECO:0000256" key="1">
    <source>
        <dbReference type="SAM" id="MobiDB-lite"/>
    </source>
</evidence>
<reference evidence="2" key="2">
    <citation type="submission" date="2016-11" db="EMBL/GenBank/DDBJ databases">
        <authorList>
            <person name="Jaros S."/>
            <person name="Januszkiewicz K."/>
            <person name="Wedrychowicz H."/>
        </authorList>
    </citation>
    <scope>NUCLEOTIDE SEQUENCE</scope>
    <source>
        <strain evidence="2">9716_6_27</strain>
        <plasmid evidence="2">9716_6_27</plasmid>
    </source>
</reference>
<feature type="region of interest" description="Disordered" evidence="1">
    <location>
        <begin position="85"/>
        <end position="112"/>
    </location>
</feature>
<reference evidence="2" key="1">
    <citation type="submission" date="2016-11" db="EMBL/GenBank/DDBJ databases">
        <title>Aeromonas genus plasmids.</title>
        <authorList>
            <person name="Klemm E.J."/>
            <person name="Page A.J."/>
        </authorList>
    </citation>
    <scope>NUCLEOTIDE SEQUENCE [LARGE SCALE GENOMIC DNA]</scope>
    <source>
        <strain evidence="2">9716_6_27</strain>
        <plasmid evidence="2">9716_6_27</plasmid>
    </source>
</reference>
<keyword evidence="2" id="KW-0614">Plasmid</keyword>
<accession>A0A1L0AT81</accession>
<geneLocation type="plasmid" evidence="2">
    <name>9716_6_27</name>
</geneLocation>
<dbReference type="RefSeq" id="WP_167567999.1">
    <property type="nucleotide sequence ID" value="NZ_JAAKLJ010000053.1"/>
</dbReference>
<proteinExistence type="predicted"/>
<evidence type="ECO:0000313" key="2">
    <source>
        <dbReference type="EMBL" id="SGZ37778.1"/>
    </source>
</evidence>
<dbReference type="EMBL" id="LT635659">
    <property type="protein sequence ID" value="SGZ37778.1"/>
    <property type="molecule type" value="Genomic_DNA"/>
</dbReference>
<dbReference type="AlphaFoldDB" id="A0A1L0AT81"/>
<name>A0A1L0AT81_AERVE</name>
<organism evidence="2">
    <name type="scientific">Aeromonas veronii</name>
    <dbReference type="NCBI Taxonomy" id="654"/>
    <lineage>
        <taxon>Bacteria</taxon>
        <taxon>Pseudomonadati</taxon>
        <taxon>Pseudomonadota</taxon>
        <taxon>Gammaproteobacteria</taxon>
        <taxon>Aeromonadales</taxon>
        <taxon>Aeromonadaceae</taxon>
        <taxon>Aeromonas</taxon>
    </lineage>
</organism>